<feature type="signal peptide" evidence="1">
    <location>
        <begin position="1"/>
        <end position="26"/>
    </location>
</feature>
<evidence type="ECO:0000313" key="2">
    <source>
        <dbReference type="EMBL" id="RXK53429.1"/>
    </source>
</evidence>
<accession>A0A4Q1C568</accession>
<feature type="chain" id="PRO_5020647300" evidence="1">
    <location>
        <begin position="27"/>
        <end position="324"/>
    </location>
</feature>
<name>A0A4Q1C568_9BACT</name>
<dbReference type="Proteomes" id="UP000290218">
    <property type="component" value="Unassembled WGS sequence"/>
</dbReference>
<comment type="caution">
    <text evidence="2">The sequence shown here is derived from an EMBL/GenBank/DDBJ whole genome shotgun (WGS) entry which is preliminary data.</text>
</comment>
<dbReference type="EMBL" id="SDHX01000002">
    <property type="protein sequence ID" value="RXK53429.1"/>
    <property type="molecule type" value="Genomic_DNA"/>
</dbReference>
<dbReference type="Pfam" id="PF04338">
    <property type="entry name" value="DUF481"/>
    <property type="match status" value="1"/>
</dbReference>
<dbReference type="InterPro" id="IPR007433">
    <property type="entry name" value="DUF481"/>
</dbReference>
<proteinExistence type="predicted"/>
<protein>
    <submittedName>
        <fullName evidence="2">DUF481 domain-containing protein</fullName>
    </submittedName>
</protein>
<dbReference type="OrthoDB" id="190043at2"/>
<dbReference type="AlphaFoldDB" id="A0A4Q1C568"/>
<evidence type="ECO:0000313" key="3">
    <source>
        <dbReference type="Proteomes" id="UP000290218"/>
    </source>
</evidence>
<gene>
    <name evidence="2" type="ORF">ESB00_17190</name>
</gene>
<reference evidence="2 3" key="1">
    <citation type="submission" date="2019-01" db="EMBL/GenBank/DDBJ databases">
        <title>Lacunisphaera sp. strain TWA-58.</title>
        <authorList>
            <person name="Chen W.-M."/>
        </authorList>
    </citation>
    <scope>NUCLEOTIDE SEQUENCE [LARGE SCALE GENOMIC DNA]</scope>
    <source>
        <strain evidence="2 3">TWA-58</strain>
    </source>
</reference>
<sequence>MKSMTAFPFARIASLILLLTAAIAGRAEVWTLANGDRLTGTVISEDSVFIEVQHPQLGRLKVPRSALKADPATKPEGVADKPVAKTEASTAVKPTVPKWKRQVEVGFSQQSGAKEKQDLSARFQIDGKEGKNTFRGTAKLLETEADSKTVTDRREADFRWRYDINKRLFAQALTTYAEDGVRKIDLSLEQQVGGGYRVVDGKRHKANVGLGAVLQYLDREEAKPETALLGSFFQDYAYELNSRVKLTQESSLMISDKGALGVRSTVANAPAEGSYRVKFNSGLQSKVTDKMSLNLRFEYDYDRSVIDANLRADQRLTTSLGYIW</sequence>
<keyword evidence="1" id="KW-0732">Signal</keyword>
<organism evidence="2 3">
    <name type="scientific">Oleiharenicola lentus</name>
    <dbReference type="NCBI Taxonomy" id="2508720"/>
    <lineage>
        <taxon>Bacteria</taxon>
        <taxon>Pseudomonadati</taxon>
        <taxon>Verrucomicrobiota</taxon>
        <taxon>Opitutia</taxon>
        <taxon>Opitutales</taxon>
        <taxon>Opitutaceae</taxon>
        <taxon>Oleiharenicola</taxon>
    </lineage>
</organism>
<keyword evidence="3" id="KW-1185">Reference proteome</keyword>
<evidence type="ECO:0000256" key="1">
    <source>
        <dbReference type="SAM" id="SignalP"/>
    </source>
</evidence>